<gene>
    <name evidence="2" type="ORF">H9982_00895</name>
</gene>
<dbReference type="InterPro" id="IPR046070">
    <property type="entry name" value="DUF6029"/>
</dbReference>
<proteinExistence type="predicted"/>
<reference evidence="2" key="1">
    <citation type="journal article" date="2021" name="PeerJ">
        <title>Extensive microbial diversity within the chicken gut microbiome revealed by metagenomics and culture.</title>
        <authorList>
            <person name="Gilroy R."/>
            <person name="Ravi A."/>
            <person name="Getino M."/>
            <person name="Pursley I."/>
            <person name="Horton D.L."/>
            <person name="Alikhan N.F."/>
            <person name="Baker D."/>
            <person name="Gharbi K."/>
            <person name="Hall N."/>
            <person name="Watson M."/>
            <person name="Adriaenssens E.M."/>
            <person name="Foster-Nyarko E."/>
            <person name="Jarju S."/>
            <person name="Secka A."/>
            <person name="Antonio M."/>
            <person name="Oren A."/>
            <person name="Chaudhuri R.R."/>
            <person name="La Ragione R."/>
            <person name="Hildebrand F."/>
            <person name="Pallen M.J."/>
        </authorList>
    </citation>
    <scope>NUCLEOTIDE SEQUENCE</scope>
    <source>
        <strain evidence="2">ChiHjej12B11-16260</strain>
    </source>
</reference>
<protein>
    <recommendedName>
        <fullName evidence="4">TonB-dependent receptor</fullName>
    </recommendedName>
</protein>
<evidence type="ECO:0000313" key="3">
    <source>
        <dbReference type="Proteomes" id="UP000824246"/>
    </source>
</evidence>
<dbReference type="EMBL" id="DXFB01000022">
    <property type="protein sequence ID" value="HIX44754.1"/>
    <property type="molecule type" value="Genomic_DNA"/>
</dbReference>
<sequence>MKHRIALVTAVALTVAGASHAVDLGEASITGNIQSDMLVPQQDDAIGTENTGAFNTNTYLTLNAFSKYISAGLRVEFLEYPLPGFEQDFKGWGLPHFYATGNIAKTEITGGTFYEQFGSGFILYGYEERSLGVDNSILGGRVVTSIIPGARIKVLGGVQRHYWEWTNAAIYGGDLELTFEEWIKPMSEHNTRLMLGLSYVSRHEGDEDIYAAPGYRLNLPQNVGAFDARIKFGKGGFDLLAEYAYKANDPSASNGYIYRPGQVAMLSASYSQRGMSLLLQAKRSDNFAFRTERSADPKSSACYVNYLPAFTYQHTYALAALYPYATQMMGEWAFQGEFRYTFKRKTALGGRYGTDLILRGSLIYDIERNMVEPTLSNASVGKYGAMGSNGYTSPFFGMGGLLYAEAGLEINKKFTKDFKLNAMYMFQKYNKSVIEGEGGMINSHIIVLDGKYQISRKVTARVELQYLHTKQDQGDWVYGLAEVSVLPYLMFTVSDMWNTGSTNLHYYQALVTGTYKSHRLQAGYVRTRAGYNCAGGVCRYIPATRGVQISYSYNF</sequence>
<evidence type="ECO:0008006" key="4">
    <source>
        <dbReference type="Google" id="ProtNLM"/>
    </source>
</evidence>
<dbReference type="Pfam" id="PF19494">
    <property type="entry name" value="DUF6029"/>
    <property type="match status" value="1"/>
</dbReference>
<reference evidence="2" key="2">
    <citation type="submission" date="2021-04" db="EMBL/GenBank/DDBJ databases">
        <authorList>
            <person name="Gilroy R."/>
        </authorList>
    </citation>
    <scope>NUCLEOTIDE SEQUENCE</scope>
    <source>
        <strain evidence="2">ChiHjej12B11-16260</strain>
    </source>
</reference>
<feature type="signal peptide" evidence="1">
    <location>
        <begin position="1"/>
        <end position="21"/>
    </location>
</feature>
<evidence type="ECO:0000256" key="1">
    <source>
        <dbReference type="SAM" id="SignalP"/>
    </source>
</evidence>
<dbReference type="Proteomes" id="UP000824246">
    <property type="component" value="Unassembled WGS sequence"/>
</dbReference>
<feature type="chain" id="PRO_5038363455" description="TonB-dependent receptor" evidence="1">
    <location>
        <begin position="22"/>
        <end position="555"/>
    </location>
</feature>
<comment type="caution">
    <text evidence="2">The sequence shown here is derived from an EMBL/GenBank/DDBJ whole genome shotgun (WGS) entry which is preliminary data.</text>
</comment>
<evidence type="ECO:0000313" key="2">
    <source>
        <dbReference type="EMBL" id="HIX44754.1"/>
    </source>
</evidence>
<accession>A0A9D2APU4</accession>
<dbReference type="AlphaFoldDB" id="A0A9D2APU4"/>
<organism evidence="2 3">
    <name type="scientific">Candidatus Barnesiella excrementipullorum</name>
    <dbReference type="NCBI Taxonomy" id="2838479"/>
    <lineage>
        <taxon>Bacteria</taxon>
        <taxon>Pseudomonadati</taxon>
        <taxon>Bacteroidota</taxon>
        <taxon>Bacteroidia</taxon>
        <taxon>Bacteroidales</taxon>
        <taxon>Barnesiellaceae</taxon>
        <taxon>Barnesiella</taxon>
    </lineage>
</organism>
<name>A0A9D2APU4_9BACT</name>
<keyword evidence="1" id="KW-0732">Signal</keyword>